<feature type="region of interest" description="Disordered" evidence="1">
    <location>
        <begin position="281"/>
        <end position="337"/>
    </location>
</feature>
<proteinExistence type="predicted"/>
<dbReference type="RefSeq" id="WP_243922817.1">
    <property type="nucleotide sequence ID" value="NZ_JALHLG010000029.1"/>
</dbReference>
<reference evidence="3 4" key="1">
    <citation type="submission" date="2022-04" db="EMBL/GenBank/DDBJ databases">
        <title>Identification of a novel bacterium isolated from mangrove sediments.</title>
        <authorList>
            <person name="Pan X."/>
        </authorList>
    </citation>
    <scope>NUCLEOTIDE SEQUENCE [LARGE SCALE GENOMIC DNA]</scope>
    <source>
        <strain evidence="3 4">B2638</strain>
    </source>
</reference>
<protein>
    <submittedName>
        <fullName evidence="3">Uncharacterized protein</fullName>
    </submittedName>
</protein>
<evidence type="ECO:0000256" key="2">
    <source>
        <dbReference type="SAM" id="SignalP"/>
    </source>
</evidence>
<name>A0ABT0BUD9_9SPHN</name>
<gene>
    <name evidence="3" type="ORF">MTR66_15915</name>
</gene>
<feature type="signal peptide" evidence="2">
    <location>
        <begin position="1"/>
        <end position="22"/>
    </location>
</feature>
<comment type="caution">
    <text evidence="3">The sequence shown here is derived from an EMBL/GenBank/DDBJ whole genome shotgun (WGS) entry which is preliminary data.</text>
</comment>
<accession>A0ABT0BUD9</accession>
<feature type="chain" id="PRO_5045286935" evidence="2">
    <location>
        <begin position="23"/>
        <end position="666"/>
    </location>
</feature>
<sequence>MGKRVSAAIGLGLGGIAAAVTAQQANPQSVAANRTQVVRPSDLNAQVPQDAVLLRHRDTSELLQAVPVQRRRSLQAVRAQPVIELAQGTADMRPVLANRASPANLAARLRAAPQLAAVQSDAFEVAEIPKGLLVRQYLSYSLKPGACGDPESRRAVAKQGIQCFTRSTTAERNRAFTSSEASARFVADRRERQRALAEAGRAETEQRAQIKADIAQLRGYFRDPAQRAQIESRIGAAETARLEALDDEGLQAEMVNTAEVEIEEVMFVPNTAAHDLRIKARPGFGQSSPPRRNSGNGQTFAGTAGPQGSALPPAHRRGPDGLRTGPGPRTSATGFAAREPLDISEDIAIGREIYLTGFTYGREYEWRRRVSITIAWCFTGCRRTYYVEPYAGFSYGFGLRFPIRMKGTYQYRHRNGNERAKFVPQFVPVNGGPQDYSQAGIANSQLFGGQELVAEAKVYSGLLYKLPRGRQGDLSLFDIGLDLTDRLPAPFKNGQFTPPAPGSTTPPLSRAFESVDLLLNRGNFGVVGARVHPAVKLELFSDGLSFVLHDRVAKSRRVMKSSGQSYPLKVNANHVSRFSVGDPVYNLGFQLTPGLIGRAFVDIGLWSNHWDWPVWFPQLTVHLPPDGVDFTCHAGTACSHRYRMQADYWRAPVRVNPPPPRTNPAR</sequence>
<keyword evidence="4" id="KW-1185">Reference proteome</keyword>
<feature type="compositionally biased region" description="Polar residues" evidence="1">
    <location>
        <begin position="285"/>
        <end position="301"/>
    </location>
</feature>
<dbReference type="Proteomes" id="UP001202281">
    <property type="component" value="Unassembled WGS sequence"/>
</dbReference>
<evidence type="ECO:0000313" key="4">
    <source>
        <dbReference type="Proteomes" id="UP001202281"/>
    </source>
</evidence>
<evidence type="ECO:0000256" key="1">
    <source>
        <dbReference type="SAM" id="MobiDB-lite"/>
    </source>
</evidence>
<dbReference type="EMBL" id="JALHLG010000029">
    <property type="protein sequence ID" value="MCJ2188294.1"/>
    <property type="molecule type" value="Genomic_DNA"/>
</dbReference>
<organism evidence="3 4">
    <name type="scientific">Novosphingobium beihaiensis</name>
    <dbReference type="NCBI Taxonomy" id="2930389"/>
    <lineage>
        <taxon>Bacteria</taxon>
        <taxon>Pseudomonadati</taxon>
        <taxon>Pseudomonadota</taxon>
        <taxon>Alphaproteobacteria</taxon>
        <taxon>Sphingomonadales</taxon>
        <taxon>Sphingomonadaceae</taxon>
        <taxon>Novosphingobium</taxon>
    </lineage>
</organism>
<evidence type="ECO:0000313" key="3">
    <source>
        <dbReference type="EMBL" id="MCJ2188294.1"/>
    </source>
</evidence>
<keyword evidence="2" id="KW-0732">Signal</keyword>